<evidence type="ECO:0000313" key="1">
    <source>
        <dbReference type="EMBL" id="SDR91222.1"/>
    </source>
</evidence>
<organism evidence="1 2">
    <name type="scientific">Halopseudomonas xinjiangensis</name>
    <dbReference type="NCBI Taxonomy" id="487184"/>
    <lineage>
        <taxon>Bacteria</taxon>
        <taxon>Pseudomonadati</taxon>
        <taxon>Pseudomonadota</taxon>
        <taxon>Gammaproteobacteria</taxon>
        <taxon>Pseudomonadales</taxon>
        <taxon>Pseudomonadaceae</taxon>
        <taxon>Halopseudomonas</taxon>
    </lineage>
</organism>
<dbReference type="OrthoDB" id="6873289at2"/>
<keyword evidence="2" id="KW-1185">Reference proteome</keyword>
<gene>
    <name evidence="1" type="ORF">SAMN05216421_0557</name>
</gene>
<name>A0A1H1MX63_9GAMM</name>
<protein>
    <submittedName>
        <fullName evidence="1">Uncharacterized protein</fullName>
    </submittedName>
</protein>
<reference evidence="2" key="1">
    <citation type="submission" date="2016-10" db="EMBL/GenBank/DDBJ databases">
        <authorList>
            <person name="Varghese N."/>
            <person name="Submissions S."/>
        </authorList>
    </citation>
    <scope>NUCLEOTIDE SEQUENCE [LARGE SCALE GENOMIC DNA]</scope>
    <source>
        <strain evidence="2">NRRL B-51270</strain>
    </source>
</reference>
<dbReference type="STRING" id="487184.SAMN05216421_0557"/>
<accession>A0A1H1MX63</accession>
<dbReference type="AlphaFoldDB" id="A0A1H1MX63"/>
<dbReference type="RefSeq" id="WP_093391715.1">
    <property type="nucleotide sequence ID" value="NZ_LT629736.1"/>
</dbReference>
<sequence>MSAVLHLATLVDREFCTESQEYTALVVHLQRLDELARTLGVTAPSQFIDVTELEFREAAQLIEPDSAVRAEPDPVTGLFYGIEDMSWSPVAIGMVTLEALGGYLSRNQPSGISEADRQRLREELSQLELHLRPLEAEGAQFHLAAR</sequence>
<dbReference type="Proteomes" id="UP000243207">
    <property type="component" value="Chromosome I"/>
</dbReference>
<proteinExistence type="predicted"/>
<evidence type="ECO:0000313" key="2">
    <source>
        <dbReference type="Proteomes" id="UP000243207"/>
    </source>
</evidence>
<dbReference type="EMBL" id="LT629736">
    <property type="protein sequence ID" value="SDR91222.1"/>
    <property type="molecule type" value="Genomic_DNA"/>
</dbReference>